<evidence type="ECO:0000256" key="1">
    <source>
        <dbReference type="SAM" id="Phobius"/>
    </source>
</evidence>
<reference evidence="3 4" key="2">
    <citation type="submission" date="2024-07" db="EMBL/GenBank/DDBJ databases">
        <authorList>
            <person name="Akdeniz Z."/>
        </authorList>
    </citation>
    <scope>NUCLEOTIDE SEQUENCE [LARGE SCALE GENOMIC DNA]</scope>
</reference>
<keyword evidence="1" id="KW-0472">Membrane</keyword>
<feature type="transmembrane region" description="Helical" evidence="1">
    <location>
        <begin position="451"/>
        <end position="468"/>
    </location>
</feature>
<feature type="transmembrane region" description="Helical" evidence="1">
    <location>
        <begin position="306"/>
        <end position="326"/>
    </location>
</feature>
<feature type="transmembrane region" description="Helical" evidence="1">
    <location>
        <begin position="72"/>
        <end position="95"/>
    </location>
</feature>
<feature type="transmembrane region" description="Helical" evidence="1">
    <location>
        <begin position="280"/>
        <end position="300"/>
    </location>
</feature>
<dbReference type="EMBL" id="CATOUU010001006">
    <property type="protein sequence ID" value="CAI9966393.1"/>
    <property type="molecule type" value="Genomic_DNA"/>
</dbReference>
<feature type="transmembrane region" description="Helical" evidence="1">
    <location>
        <begin position="347"/>
        <end position="368"/>
    </location>
</feature>
<comment type="caution">
    <text evidence="2">The sequence shown here is derived from an EMBL/GenBank/DDBJ whole genome shotgun (WGS) entry which is preliminary data.</text>
</comment>
<proteinExistence type="predicted"/>
<keyword evidence="4" id="KW-1185">Reference proteome</keyword>
<feature type="transmembrane region" description="Helical" evidence="1">
    <location>
        <begin position="160"/>
        <end position="177"/>
    </location>
</feature>
<gene>
    <name evidence="2" type="ORF">HINF_LOCUS54038</name>
    <name evidence="3" type="ORF">HINF_LOCUS63688</name>
</gene>
<feature type="transmembrane region" description="Helical" evidence="1">
    <location>
        <begin position="223"/>
        <end position="244"/>
    </location>
</feature>
<dbReference type="Proteomes" id="UP001642409">
    <property type="component" value="Unassembled WGS sequence"/>
</dbReference>
<evidence type="ECO:0000313" key="3">
    <source>
        <dbReference type="EMBL" id="CAL6087523.1"/>
    </source>
</evidence>
<feature type="transmembrane region" description="Helical" evidence="1">
    <location>
        <begin position="116"/>
        <end position="140"/>
    </location>
</feature>
<organism evidence="2">
    <name type="scientific">Hexamita inflata</name>
    <dbReference type="NCBI Taxonomy" id="28002"/>
    <lineage>
        <taxon>Eukaryota</taxon>
        <taxon>Metamonada</taxon>
        <taxon>Diplomonadida</taxon>
        <taxon>Hexamitidae</taxon>
        <taxon>Hexamitinae</taxon>
        <taxon>Hexamita</taxon>
    </lineage>
</organism>
<dbReference type="AlphaFoldDB" id="A0AA86R599"/>
<keyword evidence="1" id="KW-1133">Transmembrane helix</keyword>
<keyword evidence="1 2" id="KW-0812">Transmembrane</keyword>
<feature type="transmembrane region" description="Helical" evidence="1">
    <location>
        <begin position="189"/>
        <end position="211"/>
    </location>
</feature>
<accession>A0AA86R599</accession>
<feature type="transmembrane region" description="Helical" evidence="1">
    <location>
        <begin position="47"/>
        <end position="66"/>
    </location>
</feature>
<evidence type="ECO:0000313" key="4">
    <source>
        <dbReference type="Proteomes" id="UP001642409"/>
    </source>
</evidence>
<evidence type="ECO:0000313" key="2">
    <source>
        <dbReference type="EMBL" id="CAI9966393.1"/>
    </source>
</evidence>
<sequence>MSTQKELQSQHSSIKTTTTLEPIQYHQSLVITKSVAFVSLNNVLPELIYQIVIYAVAFVLLHTIAFQVDHDWIFIVVTSLLVINVVNITLSDAIIEAGAHYMNKSLELKQYNASKVYFAYTFVVGYLISFSISLGLLVGLKNQIAMYLIWQLFLVDENSFYLWTVIIFSLCYFPMACKRLLRVEGLFSQNYVIGFSFALETLYVLMTQFFVTEMLGNSVTLYTFIPTFVCPLVINAVVYVFQAFHIRQKNIRYSNIHYIQKSLFKPLRFKIVGDILKQSSVYVLWNIGDALIYLFTYNVIIQKSEFSVVSYSVLFIGLCNAFNTAVSNTMSSVFRINMQLKRYDRACQFFQSAFVMFFVNLLFQVVTFSLRNVIYKQVFSGKFDSTFQFYHCSLDGLFGVFSAYVSAYIRSESNKIKMIIGSFKFLLSIAFWLVSKYTNSGNSHFSTVLNYYKYCVDLIGAGFFVLILQKLNRLRKMNQIEESAERMEPPKLVLQNIQPIEAVSRTSNTEETKSKSISKEFKEMKEVQSQSWALEDKELIISKE</sequence>
<name>A0AA86R599_9EUKA</name>
<protein>
    <submittedName>
        <fullName evidence="2">MatE and transmembrane domain-containing protein</fullName>
    </submittedName>
    <submittedName>
        <fullName evidence="3">MatE_and transmembrane domain-containing protein</fullName>
    </submittedName>
</protein>
<dbReference type="EMBL" id="CAXDID020000401">
    <property type="protein sequence ID" value="CAL6087523.1"/>
    <property type="molecule type" value="Genomic_DNA"/>
</dbReference>
<reference evidence="2" key="1">
    <citation type="submission" date="2023-06" db="EMBL/GenBank/DDBJ databases">
        <authorList>
            <person name="Kurt Z."/>
        </authorList>
    </citation>
    <scope>NUCLEOTIDE SEQUENCE</scope>
</reference>
<feature type="transmembrane region" description="Helical" evidence="1">
    <location>
        <begin position="388"/>
        <end position="409"/>
    </location>
</feature>
<feature type="transmembrane region" description="Helical" evidence="1">
    <location>
        <begin position="416"/>
        <end position="435"/>
    </location>
</feature>